<dbReference type="AlphaFoldDB" id="A0AAD9SYA9"/>
<dbReference type="GO" id="GO:0008240">
    <property type="term" value="F:tripeptidyl-peptidase activity"/>
    <property type="evidence" value="ECO:0007669"/>
    <property type="project" value="TreeGrafter"/>
</dbReference>
<dbReference type="PANTHER" id="PTHR14218:SF10">
    <property type="entry name" value="PEPTIDASE S53 DOMAIN-CONTAINING PROTEIN"/>
    <property type="match status" value="1"/>
</dbReference>
<organism evidence="3 4">
    <name type="scientific">Diplocarpon rosae</name>
    <dbReference type="NCBI Taxonomy" id="946125"/>
    <lineage>
        <taxon>Eukaryota</taxon>
        <taxon>Fungi</taxon>
        <taxon>Dikarya</taxon>
        <taxon>Ascomycota</taxon>
        <taxon>Pezizomycotina</taxon>
        <taxon>Leotiomycetes</taxon>
        <taxon>Helotiales</taxon>
        <taxon>Drepanopezizaceae</taxon>
        <taxon>Diplocarpon</taxon>
    </lineage>
</organism>
<proteinExistence type="predicted"/>
<protein>
    <recommendedName>
        <fullName evidence="2">Peptidase S53 activation domain-containing protein</fullName>
    </recommendedName>
</protein>
<keyword evidence="1" id="KW-0732">Signal</keyword>
<feature type="chain" id="PRO_5041958707" description="Peptidase S53 activation domain-containing protein" evidence="1">
    <location>
        <begin position="20"/>
        <end position="286"/>
    </location>
</feature>
<dbReference type="GO" id="GO:0004175">
    <property type="term" value="F:endopeptidase activity"/>
    <property type="evidence" value="ECO:0007669"/>
    <property type="project" value="TreeGrafter"/>
</dbReference>
<feature type="domain" description="Peptidase S53 activation" evidence="2">
    <location>
        <begin position="65"/>
        <end position="222"/>
    </location>
</feature>
<name>A0AAD9SYA9_9HELO</name>
<dbReference type="Proteomes" id="UP001285354">
    <property type="component" value="Unassembled WGS sequence"/>
</dbReference>
<dbReference type="Pfam" id="PF09286">
    <property type="entry name" value="Pro-kuma_activ"/>
    <property type="match status" value="1"/>
</dbReference>
<comment type="caution">
    <text evidence="3">The sequence shown here is derived from an EMBL/GenBank/DDBJ whole genome shotgun (WGS) entry which is preliminary data.</text>
</comment>
<keyword evidence="4" id="KW-1185">Reference proteome</keyword>
<dbReference type="SMART" id="SM00944">
    <property type="entry name" value="Pro-kuma_activ"/>
    <property type="match status" value="1"/>
</dbReference>
<evidence type="ECO:0000313" key="3">
    <source>
        <dbReference type="EMBL" id="KAK2624890.1"/>
    </source>
</evidence>
<evidence type="ECO:0000313" key="4">
    <source>
        <dbReference type="Proteomes" id="UP001285354"/>
    </source>
</evidence>
<dbReference type="InterPro" id="IPR015366">
    <property type="entry name" value="S53_propep"/>
</dbReference>
<sequence>MLFNSILPLAFALASLGVAAPTSGGDATRVAPAYPTASGSLPVESASRGIVTSKSSIFEQIPGPPEGWVRNINAELDKKTYKLKLRIQLADHSKNSIYDLLVKSMTPGDKLYGNHLTPDEIEDVLTMQDEFGTMLTAQDLSRNRVLEWLASKEGTLSGRATIVPGNAITFSGTVAEIENILETEYWEYIDTSTGETLVRTLQYSLPDNLKGHVTKVQPTVSFGVPPPPRIPNGANVRNRIDAHGGIPNGANARNRIGANARNRNGAHGRNDNIFILRTLLSIFLDV</sequence>
<dbReference type="CDD" id="cd11377">
    <property type="entry name" value="Pro-peptidase_S53"/>
    <property type="match status" value="1"/>
</dbReference>
<dbReference type="GO" id="GO:0006508">
    <property type="term" value="P:proteolysis"/>
    <property type="evidence" value="ECO:0007669"/>
    <property type="project" value="TreeGrafter"/>
</dbReference>
<evidence type="ECO:0000256" key="1">
    <source>
        <dbReference type="SAM" id="SignalP"/>
    </source>
</evidence>
<feature type="signal peptide" evidence="1">
    <location>
        <begin position="1"/>
        <end position="19"/>
    </location>
</feature>
<reference evidence="3" key="1">
    <citation type="submission" date="2023-06" db="EMBL/GenBank/DDBJ databases">
        <title>Draft genome of Marssonina rosae.</title>
        <authorList>
            <person name="Cheng Q."/>
        </authorList>
    </citation>
    <scope>NUCLEOTIDE SEQUENCE</scope>
    <source>
        <strain evidence="3">R4</strain>
    </source>
</reference>
<dbReference type="SUPFAM" id="SSF54897">
    <property type="entry name" value="Protease propeptides/inhibitors"/>
    <property type="match status" value="1"/>
</dbReference>
<evidence type="ECO:0000259" key="2">
    <source>
        <dbReference type="SMART" id="SM00944"/>
    </source>
</evidence>
<dbReference type="EMBL" id="JAUBYV010000009">
    <property type="protein sequence ID" value="KAK2624890.1"/>
    <property type="molecule type" value="Genomic_DNA"/>
</dbReference>
<dbReference type="PANTHER" id="PTHR14218">
    <property type="entry name" value="PROTEASE S8 TRIPEPTIDYL PEPTIDASE I CLN2"/>
    <property type="match status" value="1"/>
</dbReference>
<accession>A0AAD9SYA9</accession>
<dbReference type="InterPro" id="IPR050819">
    <property type="entry name" value="Tripeptidyl-peptidase_I"/>
</dbReference>
<gene>
    <name evidence="3" type="ORF">QTJ16_006083</name>
</gene>